<organism evidence="4 5">
    <name type="scientific">Stenotrophomonas terrae</name>
    <dbReference type="NCBI Taxonomy" id="405446"/>
    <lineage>
        <taxon>Bacteria</taxon>
        <taxon>Pseudomonadati</taxon>
        <taxon>Pseudomonadota</taxon>
        <taxon>Gammaproteobacteria</taxon>
        <taxon>Lysobacterales</taxon>
        <taxon>Lysobacteraceae</taxon>
        <taxon>Stenotrophomonas</taxon>
    </lineage>
</organism>
<dbReference type="Gene3D" id="2.60.40.790">
    <property type="match status" value="1"/>
</dbReference>
<accession>A0A0R0CK41</accession>
<evidence type="ECO:0000256" key="2">
    <source>
        <dbReference type="RuleBase" id="RU003616"/>
    </source>
</evidence>
<dbReference type="PATRIC" id="fig|405446.3.peg.2473"/>
<dbReference type="RefSeq" id="WP_057629443.1">
    <property type="nucleotide sequence ID" value="NZ_LDJJ01000049.1"/>
</dbReference>
<dbReference type="PROSITE" id="PS01031">
    <property type="entry name" value="SHSP"/>
    <property type="match status" value="1"/>
</dbReference>
<comment type="similarity">
    <text evidence="1 2">Belongs to the small heat shock protein (HSP20) family.</text>
</comment>
<gene>
    <name evidence="4" type="ORF">ABB27_14290</name>
</gene>
<reference evidence="4 5" key="1">
    <citation type="submission" date="2015-05" db="EMBL/GenBank/DDBJ databases">
        <title>Genome sequencing and analysis of members of genus Stenotrophomonas.</title>
        <authorList>
            <person name="Patil P.P."/>
            <person name="Midha S."/>
            <person name="Patil P.B."/>
        </authorList>
    </citation>
    <scope>NUCLEOTIDE SEQUENCE [LARGE SCALE GENOMIC DNA]</scope>
    <source>
        <strain evidence="4 5">DSM 18941</strain>
    </source>
</reference>
<dbReference type="OrthoDB" id="9792695at2"/>
<name>A0A0R0CK41_9GAMM</name>
<sequence length="145" mass="15918">MSIVRYRQWPTQSEIHQLLSPLLETVTGSTASAWMPAVDIREEANRFVVQADLPGVDPASIDVQMEKGVLTISGQRTAPELAEGQRLTRSERGQGAFNRRFVLPDSADAEGIVAHSHNGVLEVRIPKRSEAAPRRIQVVQGQPNA</sequence>
<comment type="caution">
    <text evidence="4">The sequence shown here is derived from an EMBL/GenBank/DDBJ whole genome shotgun (WGS) entry which is preliminary data.</text>
</comment>
<feature type="domain" description="SHSP" evidence="3">
    <location>
        <begin position="29"/>
        <end position="142"/>
    </location>
</feature>
<protein>
    <recommendedName>
        <fullName evidence="3">SHSP domain-containing protein</fullName>
    </recommendedName>
</protein>
<evidence type="ECO:0000256" key="1">
    <source>
        <dbReference type="PROSITE-ProRule" id="PRU00285"/>
    </source>
</evidence>
<dbReference type="EMBL" id="LDJJ01000049">
    <property type="protein sequence ID" value="KRG66183.1"/>
    <property type="molecule type" value="Genomic_DNA"/>
</dbReference>
<keyword evidence="5" id="KW-1185">Reference proteome</keyword>
<dbReference type="PANTHER" id="PTHR11527">
    <property type="entry name" value="HEAT-SHOCK PROTEIN 20 FAMILY MEMBER"/>
    <property type="match status" value="1"/>
</dbReference>
<dbReference type="InterPro" id="IPR002068">
    <property type="entry name" value="A-crystallin/Hsp20_dom"/>
</dbReference>
<dbReference type="InterPro" id="IPR008978">
    <property type="entry name" value="HSP20-like_chaperone"/>
</dbReference>
<evidence type="ECO:0000259" key="3">
    <source>
        <dbReference type="PROSITE" id="PS01031"/>
    </source>
</evidence>
<dbReference type="InterPro" id="IPR031107">
    <property type="entry name" value="Small_HSP"/>
</dbReference>
<proteinExistence type="inferred from homology"/>
<dbReference type="Pfam" id="PF00011">
    <property type="entry name" value="HSP20"/>
    <property type="match status" value="1"/>
</dbReference>
<dbReference type="AlphaFoldDB" id="A0A0R0CK41"/>
<dbReference type="Proteomes" id="UP000051863">
    <property type="component" value="Unassembled WGS sequence"/>
</dbReference>
<evidence type="ECO:0000313" key="4">
    <source>
        <dbReference type="EMBL" id="KRG66183.1"/>
    </source>
</evidence>
<evidence type="ECO:0000313" key="5">
    <source>
        <dbReference type="Proteomes" id="UP000051863"/>
    </source>
</evidence>
<dbReference type="SUPFAM" id="SSF49764">
    <property type="entry name" value="HSP20-like chaperones"/>
    <property type="match status" value="1"/>
</dbReference>
<dbReference type="CDD" id="cd06464">
    <property type="entry name" value="ACD_sHsps-like"/>
    <property type="match status" value="1"/>
</dbReference>